<protein>
    <submittedName>
        <fullName evidence="1">Uncharacterized protein</fullName>
    </submittedName>
</protein>
<name>A0ABV7QFX1_9PSEU</name>
<dbReference type="RefSeq" id="WP_377870921.1">
    <property type="nucleotide sequence ID" value="NZ_JBHMAY010000025.1"/>
</dbReference>
<dbReference type="EMBL" id="JBHRWI010000022">
    <property type="protein sequence ID" value="MFC3512221.1"/>
    <property type="molecule type" value="Genomic_DNA"/>
</dbReference>
<dbReference type="Proteomes" id="UP001595764">
    <property type="component" value="Unassembled WGS sequence"/>
</dbReference>
<evidence type="ECO:0000313" key="2">
    <source>
        <dbReference type="Proteomes" id="UP001595764"/>
    </source>
</evidence>
<comment type="caution">
    <text evidence="1">The sequence shown here is derived from an EMBL/GenBank/DDBJ whole genome shotgun (WGS) entry which is preliminary data.</text>
</comment>
<accession>A0ABV7QFX1</accession>
<keyword evidence="2" id="KW-1185">Reference proteome</keyword>
<evidence type="ECO:0000313" key="1">
    <source>
        <dbReference type="EMBL" id="MFC3512221.1"/>
    </source>
</evidence>
<sequence length="47" mass="4957">MHWGAVKEVPLSEACEGGTCFGLARGSRRTDLVGTLTELVAPREPSA</sequence>
<reference evidence="2" key="1">
    <citation type="journal article" date="2019" name="Int. J. Syst. Evol. Microbiol.">
        <title>The Global Catalogue of Microorganisms (GCM) 10K type strain sequencing project: providing services to taxonomists for standard genome sequencing and annotation.</title>
        <authorList>
            <consortium name="The Broad Institute Genomics Platform"/>
            <consortium name="The Broad Institute Genome Sequencing Center for Infectious Disease"/>
            <person name="Wu L."/>
            <person name="Ma J."/>
        </authorList>
    </citation>
    <scope>NUCLEOTIDE SEQUENCE [LARGE SCALE GENOMIC DNA]</scope>
    <source>
        <strain evidence="2">CGMCC 4.7682</strain>
    </source>
</reference>
<organism evidence="1 2">
    <name type="scientific">Amycolatopsis halotolerans</name>
    <dbReference type="NCBI Taxonomy" id="330083"/>
    <lineage>
        <taxon>Bacteria</taxon>
        <taxon>Bacillati</taxon>
        <taxon>Actinomycetota</taxon>
        <taxon>Actinomycetes</taxon>
        <taxon>Pseudonocardiales</taxon>
        <taxon>Pseudonocardiaceae</taxon>
        <taxon>Amycolatopsis</taxon>
    </lineage>
</organism>
<proteinExistence type="predicted"/>
<gene>
    <name evidence="1" type="ORF">ACFORO_18765</name>
</gene>